<evidence type="ECO:0000313" key="6">
    <source>
        <dbReference type="Proteomes" id="UP000250443"/>
    </source>
</evidence>
<dbReference type="PANTHER" id="PTHR30231:SF7">
    <property type="entry name" value="BLR4117 PROTEIN"/>
    <property type="match status" value="1"/>
</dbReference>
<dbReference type="GO" id="GO:0003676">
    <property type="term" value="F:nucleic acid binding"/>
    <property type="evidence" value="ECO:0007669"/>
    <property type="project" value="InterPro"/>
</dbReference>
<proteinExistence type="predicted"/>
<keyword evidence="5" id="KW-0808">Transferase</keyword>
<dbReference type="EC" id="2.7.7.7" evidence="5"/>
<dbReference type="GO" id="GO:0003887">
    <property type="term" value="F:DNA-directed DNA polymerase activity"/>
    <property type="evidence" value="ECO:0007669"/>
    <property type="project" value="UniProtKB-EC"/>
</dbReference>
<dbReference type="RefSeq" id="WP_010795078.1">
    <property type="nucleotide sequence ID" value="NZ_CP044086.1"/>
</dbReference>
<dbReference type="SMART" id="SM00479">
    <property type="entry name" value="EXOIII"/>
    <property type="match status" value="1"/>
</dbReference>
<dbReference type="GO" id="GO:0008408">
    <property type="term" value="F:3'-5' exonuclease activity"/>
    <property type="evidence" value="ECO:0007669"/>
    <property type="project" value="TreeGrafter"/>
</dbReference>
<dbReference type="PANTHER" id="PTHR30231">
    <property type="entry name" value="DNA POLYMERASE III SUBUNIT EPSILON"/>
    <property type="match status" value="1"/>
</dbReference>
<gene>
    <name evidence="5" type="primary">polC</name>
    <name evidence="4" type="ORF">IRZ65_04940</name>
    <name evidence="5" type="ORF">NCTC11842_02885</name>
</gene>
<dbReference type="GO" id="GO:0005829">
    <property type="term" value="C:cytosol"/>
    <property type="evidence" value="ECO:0007669"/>
    <property type="project" value="TreeGrafter"/>
</dbReference>
<keyword evidence="1" id="KW-0540">Nuclease</keyword>
<dbReference type="EMBL" id="UAUF01000012">
    <property type="protein sequence ID" value="SPZ08627.1"/>
    <property type="molecule type" value="Genomic_DNA"/>
</dbReference>
<keyword evidence="2 4" id="KW-0269">Exonuclease</keyword>
<protein>
    <submittedName>
        <fullName evidence="4">3'-5' exonuclease</fullName>
    </submittedName>
    <submittedName>
        <fullName evidence="5">DNA polymerase III subunit epsilon</fullName>
        <ecNumber evidence="5">2.7.7.7</ecNumber>
    </submittedName>
</protein>
<keyword evidence="7" id="KW-1185">Reference proteome</keyword>
<dbReference type="Proteomes" id="UP000626180">
    <property type="component" value="Unassembled WGS sequence"/>
</dbReference>
<dbReference type="Pfam" id="PF00929">
    <property type="entry name" value="RNase_T"/>
    <property type="match status" value="1"/>
</dbReference>
<dbReference type="AlphaFoldDB" id="A0A2X2CKD8"/>
<dbReference type="Proteomes" id="UP000250443">
    <property type="component" value="Unassembled WGS sequence"/>
</dbReference>
<keyword evidence="2 4" id="KW-0378">Hydrolase</keyword>
<dbReference type="CDD" id="cd06127">
    <property type="entry name" value="DEDDh"/>
    <property type="match status" value="1"/>
</dbReference>
<evidence type="ECO:0000256" key="1">
    <source>
        <dbReference type="ARBA" id="ARBA00022722"/>
    </source>
</evidence>
<feature type="domain" description="Exonuclease" evidence="3">
    <location>
        <begin position="31"/>
        <end position="204"/>
    </location>
</feature>
<dbReference type="InterPro" id="IPR013520">
    <property type="entry name" value="Ribonucl_H"/>
</dbReference>
<dbReference type="Gene3D" id="3.30.420.10">
    <property type="entry name" value="Ribonuclease H-like superfamily/Ribonuclease H"/>
    <property type="match status" value="1"/>
</dbReference>
<dbReference type="SUPFAM" id="SSF53098">
    <property type="entry name" value="Ribonuclease H-like"/>
    <property type="match status" value="1"/>
</dbReference>
<dbReference type="InterPro" id="IPR036397">
    <property type="entry name" value="RNaseH_sf"/>
</dbReference>
<evidence type="ECO:0000259" key="3">
    <source>
        <dbReference type="SMART" id="SM00479"/>
    </source>
</evidence>
<evidence type="ECO:0000256" key="2">
    <source>
        <dbReference type="ARBA" id="ARBA00022839"/>
    </source>
</evidence>
<evidence type="ECO:0000313" key="4">
    <source>
        <dbReference type="EMBL" id="MBF8640026.1"/>
    </source>
</evidence>
<evidence type="ECO:0000313" key="7">
    <source>
        <dbReference type="Proteomes" id="UP000626180"/>
    </source>
</evidence>
<evidence type="ECO:0000313" key="5">
    <source>
        <dbReference type="EMBL" id="SPZ08627.1"/>
    </source>
</evidence>
<dbReference type="EMBL" id="JADMCD010000002">
    <property type="protein sequence ID" value="MBF8640026.1"/>
    <property type="molecule type" value="Genomic_DNA"/>
</dbReference>
<reference evidence="5 6" key="1">
    <citation type="submission" date="2018-06" db="EMBL/GenBank/DDBJ databases">
        <authorList>
            <consortium name="Pathogen Informatics"/>
            <person name="Doyle S."/>
        </authorList>
    </citation>
    <scope>NUCLEOTIDE SEQUENCE [LARGE SCALE GENOMIC DNA]</scope>
    <source>
        <strain evidence="5 6">NCTC11842</strain>
    </source>
</reference>
<dbReference type="NCBIfam" id="NF006601">
    <property type="entry name" value="PRK09145.1"/>
    <property type="match status" value="1"/>
</dbReference>
<name>A0A2X2CKD8_PSELU</name>
<sequence>MAAYISRPDLHWPLWRQRLHWWWHDPMDADEIVSLDLETTSLDPRRADILSVGAILIRQGKMQVGERLELYVEPPPSLDAESIRIHKLRRMDLEGQLNIQDALRQLQDFIGNRPLLGYYVSFDIAVLSRHFRRYGMPRLTNPRIEVSALYHRKVSRLFPDVHLDLRFDTLSRALDIPVTGRHTALGDAQTVSLMFLKLLKGPVPKPY</sequence>
<dbReference type="InterPro" id="IPR012337">
    <property type="entry name" value="RNaseH-like_sf"/>
</dbReference>
<accession>A0A2X2CKD8</accession>
<reference evidence="4 7" key="2">
    <citation type="submission" date="2020-10" db="EMBL/GenBank/DDBJ databases">
        <title>Genome sequences of Pseudomonas isolates.</title>
        <authorList>
            <person name="Wessels L."/>
            <person name="Reich F."/>
            <person name="Hammerl J."/>
        </authorList>
    </citation>
    <scope>NUCLEOTIDE SEQUENCE [LARGE SCALE GENOMIC DNA]</scope>
    <source>
        <strain evidence="4 7">20-MO00624-0</strain>
    </source>
</reference>
<keyword evidence="5" id="KW-0548">Nucleotidyltransferase</keyword>
<organism evidence="5 6">
    <name type="scientific">Pseudomonas luteola</name>
    <dbReference type="NCBI Taxonomy" id="47886"/>
    <lineage>
        <taxon>Bacteria</taxon>
        <taxon>Pseudomonadati</taxon>
        <taxon>Pseudomonadota</taxon>
        <taxon>Gammaproteobacteria</taxon>
        <taxon>Pseudomonadales</taxon>
        <taxon>Pseudomonadaceae</taxon>
        <taxon>Pseudomonas</taxon>
    </lineage>
</organism>